<reference evidence="1 2" key="1">
    <citation type="submission" date="2014-02" db="EMBL/GenBank/DDBJ databases">
        <title>Plasmidome dynamics in the species complex Clostridium novyi sensu lato converts strains of independent lineages into distinctly different pathogens.</title>
        <authorList>
            <person name="Skarin H."/>
            <person name="Segerman B."/>
        </authorList>
    </citation>
    <scope>NUCLEOTIDE SEQUENCE [LARGE SCALE GENOMIC DNA]</scope>
    <source>
        <strain evidence="1 2">ATCC 27606</strain>
    </source>
</reference>
<protein>
    <submittedName>
        <fullName evidence="1">Uncharacterized protein</fullName>
    </submittedName>
</protein>
<proteinExistence type="predicted"/>
<name>A0AA40IRW3_CLONO</name>
<dbReference type="EMBL" id="JENW01000155">
    <property type="protein sequence ID" value="KEI11974.1"/>
    <property type="molecule type" value="Genomic_DNA"/>
</dbReference>
<evidence type="ECO:0000313" key="2">
    <source>
        <dbReference type="Proteomes" id="UP000027770"/>
    </source>
</evidence>
<dbReference type="AlphaFoldDB" id="A0AA40IRW3"/>
<evidence type="ECO:0000313" key="1">
    <source>
        <dbReference type="EMBL" id="KEI11974.1"/>
    </source>
</evidence>
<sequence>MIKNLNCCCCCCLNNNLNMPQRYYIRIKNKGNLCVKYVLQYNIYCGITTKEEYVLKGQSRSPFFVENAFNICLNILNCSFPMTRLIHHTTITEYRNIAYEITGTAIAPSWREVPY</sequence>
<organism evidence="1 2">
    <name type="scientific">Clostridium novyi B str. ATCC 27606</name>
    <dbReference type="NCBI Taxonomy" id="1443123"/>
    <lineage>
        <taxon>Bacteria</taxon>
        <taxon>Bacillati</taxon>
        <taxon>Bacillota</taxon>
        <taxon>Clostridia</taxon>
        <taxon>Eubacteriales</taxon>
        <taxon>Clostridiaceae</taxon>
        <taxon>Clostridium</taxon>
    </lineage>
</organism>
<keyword evidence="2" id="KW-1185">Reference proteome</keyword>
<dbReference type="RefSeq" id="WP_039222276.1">
    <property type="nucleotide sequence ID" value="NZ_JENW01000155.1"/>
</dbReference>
<accession>A0AA40IRW3</accession>
<comment type="caution">
    <text evidence="1">The sequence shown here is derived from an EMBL/GenBank/DDBJ whole genome shotgun (WGS) entry which is preliminary data.</text>
</comment>
<dbReference type="Proteomes" id="UP000027770">
    <property type="component" value="Unassembled WGS sequence"/>
</dbReference>
<gene>
    <name evidence="1" type="ORF">Z959_12830</name>
</gene>